<dbReference type="AlphaFoldDB" id="A0AAE0SV75"/>
<feature type="signal peptide" evidence="1">
    <location>
        <begin position="1"/>
        <end position="20"/>
    </location>
</feature>
<evidence type="ECO:0000313" key="2">
    <source>
        <dbReference type="EMBL" id="KAK3598163.1"/>
    </source>
</evidence>
<dbReference type="EMBL" id="JAEAOA010000853">
    <property type="protein sequence ID" value="KAK3598163.1"/>
    <property type="molecule type" value="Genomic_DNA"/>
</dbReference>
<name>A0AAE0SV75_9BIVA</name>
<evidence type="ECO:0000313" key="3">
    <source>
        <dbReference type="Proteomes" id="UP001195483"/>
    </source>
</evidence>
<dbReference type="Proteomes" id="UP001195483">
    <property type="component" value="Unassembled WGS sequence"/>
</dbReference>
<accession>A0AAE0SV75</accession>
<proteinExistence type="predicted"/>
<feature type="chain" id="PRO_5042140252" evidence="1">
    <location>
        <begin position="21"/>
        <end position="178"/>
    </location>
</feature>
<comment type="caution">
    <text evidence="2">The sequence shown here is derived from an EMBL/GenBank/DDBJ whole genome shotgun (WGS) entry which is preliminary data.</text>
</comment>
<reference evidence="2" key="1">
    <citation type="journal article" date="2021" name="Genome Biol. Evol.">
        <title>A High-Quality Reference Genome for a Parasitic Bivalve with Doubly Uniparental Inheritance (Bivalvia: Unionida).</title>
        <authorList>
            <person name="Smith C.H."/>
        </authorList>
    </citation>
    <scope>NUCLEOTIDE SEQUENCE</scope>
    <source>
        <strain evidence="2">CHS0354</strain>
    </source>
</reference>
<keyword evidence="1" id="KW-0732">Signal</keyword>
<protein>
    <submittedName>
        <fullName evidence="2">Uncharacterized protein</fullName>
    </submittedName>
</protein>
<organism evidence="2 3">
    <name type="scientific">Potamilus streckersoni</name>
    <dbReference type="NCBI Taxonomy" id="2493646"/>
    <lineage>
        <taxon>Eukaryota</taxon>
        <taxon>Metazoa</taxon>
        <taxon>Spiralia</taxon>
        <taxon>Lophotrochozoa</taxon>
        <taxon>Mollusca</taxon>
        <taxon>Bivalvia</taxon>
        <taxon>Autobranchia</taxon>
        <taxon>Heteroconchia</taxon>
        <taxon>Palaeoheterodonta</taxon>
        <taxon>Unionida</taxon>
        <taxon>Unionoidea</taxon>
        <taxon>Unionidae</taxon>
        <taxon>Ambleminae</taxon>
        <taxon>Lampsilini</taxon>
        <taxon>Potamilus</taxon>
    </lineage>
</organism>
<keyword evidence="3" id="KW-1185">Reference proteome</keyword>
<gene>
    <name evidence="2" type="ORF">CHS0354_013874</name>
</gene>
<evidence type="ECO:0000256" key="1">
    <source>
        <dbReference type="SAM" id="SignalP"/>
    </source>
</evidence>
<reference evidence="2" key="2">
    <citation type="journal article" date="2021" name="Genome Biol. Evol.">
        <title>Developing a high-quality reference genome for a parasitic bivalve with doubly uniparental inheritance (Bivalvia: Unionida).</title>
        <authorList>
            <person name="Smith C.H."/>
        </authorList>
    </citation>
    <scope>NUCLEOTIDE SEQUENCE</scope>
    <source>
        <strain evidence="2">CHS0354</strain>
        <tissue evidence="2">Mantle</tissue>
    </source>
</reference>
<reference evidence="2" key="3">
    <citation type="submission" date="2023-05" db="EMBL/GenBank/DDBJ databases">
        <authorList>
            <person name="Smith C.H."/>
        </authorList>
    </citation>
    <scope>NUCLEOTIDE SEQUENCE</scope>
    <source>
        <strain evidence="2">CHS0354</strain>
        <tissue evidence="2">Mantle</tissue>
    </source>
</reference>
<sequence>MYRPLIFCFVLFAYSQSLQTQDGIDEKNINEDEQSVSLRDQKILTVGNDKCIGDNVCGYHGYKYNWCYTPRSWDYCCNGPCEVNSTGQFMSCDVGDRTVFCGGSGTTTVSGETCIPSHQCGLHGTGNYFWCYTSERRRWEYCCSPLSSCSSDGNGNDMCAVDFSKSGSLSMQSCVPTV</sequence>